<evidence type="ECO:0000313" key="8">
    <source>
        <dbReference type="WBParaSite" id="L893_g5286.t1"/>
    </source>
</evidence>
<comment type="subcellular location">
    <subcellularLocation>
        <location evidence="1">Membrane</location>
    </subcellularLocation>
</comment>
<feature type="transmembrane region" description="Helical" evidence="5">
    <location>
        <begin position="81"/>
        <end position="101"/>
    </location>
</feature>
<evidence type="ECO:0000259" key="6">
    <source>
        <dbReference type="PROSITE" id="PS50262"/>
    </source>
</evidence>
<dbReference type="PROSITE" id="PS50262">
    <property type="entry name" value="G_PROTEIN_RECEP_F1_2"/>
    <property type="match status" value="1"/>
</dbReference>
<feature type="transmembrane region" description="Helical" evidence="5">
    <location>
        <begin position="32"/>
        <end position="60"/>
    </location>
</feature>
<keyword evidence="3 5" id="KW-1133">Transmembrane helix</keyword>
<keyword evidence="7" id="KW-1185">Reference proteome</keyword>
<dbReference type="GO" id="GO:0016020">
    <property type="term" value="C:membrane"/>
    <property type="evidence" value="ECO:0007669"/>
    <property type="project" value="UniProtKB-SubCell"/>
</dbReference>
<keyword evidence="2 5" id="KW-0812">Transmembrane</keyword>
<proteinExistence type="predicted"/>
<evidence type="ECO:0000256" key="4">
    <source>
        <dbReference type="ARBA" id="ARBA00023136"/>
    </source>
</evidence>
<dbReference type="WBParaSite" id="L893_g5286.t1">
    <property type="protein sequence ID" value="L893_g5286.t1"/>
    <property type="gene ID" value="L893_g5286"/>
</dbReference>
<protein>
    <submittedName>
        <fullName evidence="8">G_PROTEIN_RECEP_F1_2 domain-containing protein</fullName>
    </submittedName>
</protein>
<evidence type="ECO:0000313" key="7">
    <source>
        <dbReference type="Proteomes" id="UP000095287"/>
    </source>
</evidence>
<sequence>MITYVSLSVLKLYAVARPFYYRQAFTMRRCGYLIVFSWVVFLFMATYALSTTALVKIPALNEWSGCKMETCLRDMYRSRNFLTVIAYFFTIISFFVTASSIL</sequence>
<dbReference type="Gene3D" id="1.20.1070.10">
    <property type="entry name" value="Rhodopsin 7-helix transmembrane proteins"/>
    <property type="match status" value="1"/>
</dbReference>
<dbReference type="AlphaFoldDB" id="A0A1I8AG79"/>
<dbReference type="SUPFAM" id="SSF81321">
    <property type="entry name" value="Family A G protein-coupled receptor-like"/>
    <property type="match status" value="1"/>
</dbReference>
<dbReference type="Proteomes" id="UP000095287">
    <property type="component" value="Unplaced"/>
</dbReference>
<name>A0A1I8AG79_9BILA</name>
<keyword evidence="4 5" id="KW-0472">Membrane</keyword>
<reference evidence="8" key="1">
    <citation type="submission" date="2016-11" db="UniProtKB">
        <authorList>
            <consortium name="WormBaseParasite"/>
        </authorList>
    </citation>
    <scope>IDENTIFICATION</scope>
</reference>
<evidence type="ECO:0000256" key="3">
    <source>
        <dbReference type="ARBA" id="ARBA00022989"/>
    </source>
</evidence>
<evidence type="ECO:0000256" key="1">
    <source>
        <dbReference type="ARBA" id="ARBA00004370"/>
    </source>
</evidence>
<organism evidence="7 8">
    <name type="scientific">Steinernema glaseri</name>
    <dbReference type="NCBI Taxonomy" id="37863"/>
    <lineage>
        <taxon>Eukaryota</taxon>
        <taxon>Metazoa</taxon>
        <taxon>Ecdysozoa</taxon>
        <taxon>Nematoda</taxon>
        <taxon>Chromadorea</taxon>
        <taxon>Rhabditida</taxon>
        <taxon>Tylenchina</taxon>
        <taxon>Panagrolaimomorpha</taxon>
        <taxon>Strongyloidoidea</taxon>
        <taxon>Steinernematidae</taxon>
        <taxon>Steinernema</taxon>
    </lineage>
</organism>
<feature type="domain" description="G-protein coupled receptors family 1 profile" evidence="6">
    <location>
        <begin position="1"/>
        <end position="102"/>
    </location>
</feature>
<accession>A0A1I8AG79</accession>
<evidence type="ECO:0000256" key="5">
    <source>
        <dbReference type="SAM" id="Phobius"/>
    </source>
</evidence>
<evidence type="ECO:0000256" key="2">
    <source>
        <dbReference type="ARBA" id="ARBA00022692"/>
    </source>
</evidence>
<dbReference type="InterPro" id="IPR017452">
    <property type="entry name" value="GPCR_Rhodpsn_7TM"/>
</dbReference>